<feature type="compositionally biased region" description="Basic residues" evidence="1">
    <location>
        <begin position="714"/>
        <end position="731"/>
    </location>
</feature>
<feature type="compositionally biased region" description="Basic and acidic residues" evidence="1">
    <location>
        <begin position="175"/>
        <end position="193"/>
    </location>
</feature>
<sequence length="871" mass="95773">MVLAGTRNLGTPSRALPGPRLSPKPFSKENPLDTFANVKSPITSVKPSIGMTRPLVYSKLEDSSTAKALDENMPSLVEPKLEGGSLSSNGTPCNNKALPQTIHSQNTIILFETTGPAKPKASHSPGRAGGEEPNVDGIVPLHRQPPSAKPETVAKPALPPRKPVGILQRQASLPSDERPAMLKTWEKGEEKEPPPSPGIKNEGGHPSLEARPRGKRRPVSAIFESLQHIKPNPLETPRGKVPPTPPEKSWVRKPRPLSVDLTARFENKDILSKKVGSPLEESKEKGLGVGAFDRGHGKERPEPLDKATPVKPSLGLKEQGLDAPDLKDKVKEPNQKIVFKPVEASSPETSMNPAEASVRKGRNLLDQKPKQEGDPDYKETEGPVPLPRSEKSPELAEGKNRAAEEDERVTQRDSPGRGEWTSRGSVKKRVSLFGSESFSSWPSTESPAPGPDKEKGSVKVQDRIKEWMVESPEVPPERRRKSFQARPLSADLTKLFTRPSLDGESRLEKSPASSGELHQESVFQEKVSQDFEKERVRLANNKSPSRSFTPLPMSLPRRSHSFCKEKKIEPFMDQLKQCFARQPPEAKDTDTLVQENDSQYGTWNDPRQSGESFAPESPSPDSNVTSVRKQPPSSRLSSLSSQTEPASPADPGDSSRDQRSTSLDRSSTDLDSTDGTEGAPSSDTAGLEGKVDDFSFINQTSVLDSSALKARAQLSRRNRRRAPISHSLRRSRVGEADNQSSSMEEADSAWMFKDSTEDKLVKKEESDEEEKLPRSERTPVSQPQRLPIFPGVDPSVLKAQLRKRNEVDSPGDGQASAQLSKSPKSPFQPGVLGSRVLPTSMEKEERSEEMSPQWLKDLKSKKRLSQYENQA</sequence>
<reference evidence="3" key="2">
    <citation type="submission" date="2025-08" db="UniProtKB">
        <authorList>
            <consortium name="Ensembl"/>
        </authorList>
    </citation>
    <scope>IDENTIFICATION</scope>
</reference>
<evidence type="ECO:0000313" key="3">
    <source>
        <dbReference type="Ensembl" id="ENSMODP00000013005.4"/>
    </source>
</evidence>
<dbReference type="Proteomes" id="UP000002280">
    <property type="component" value="Chromosome 3"/>
</dbReference>
<protein>
    <recommendedName>
        <fullName evidence="2">Tankyrase 1-binding protein C-terminal domain-containing protein</fullName>
    </recommendedName>
</protein>
<dbReference type="InterPro" id="IPR032764">
    <property type="entry name" value="Tankyrase-bd_C"/>
</dbReference>
<dbReference type="GeneTree" id="ENSGT00940000154184"/>
<keyword evidence="4" id="KW-1185">Reference proteome</keyword>
<feature type="region of interest" description="Disordered" evidence="1">
    <location>
        <begin position="575"/>
        <end position="871"/>
    </location>
</feature>
<feature type="region of interest" description="Disordered" evidence="1">
    <location>
        <begin position="276"/>
        <end position="558"/>
    </location>
</feature>
<feature type="region of interest" description="Disordered" evidence="1">
    <location>
        <begin position="1"/>
        <end position="32"/>
    </location>
</feature>
<dbReference type="InParanoid" id="F7AVU4"/>
<feature type="compositionally biased region" description="Basic and acidic residues" evidence="1">
    <location>
        <begin position="324"/>
        <end position="334"/>
    </location>
</feature>
<feature type="compositionally biased region" description="Polar residues" evidence="1">
    <location>
        <begin position="815"/>
        <end position="825"/>
    </location>
</feature>
<feature type="compositionally biased region" description="Low complexity" evidence="1">
    <location>
        <begin position="431"/>
        <end position="447"/>
    </location>
</feature>
<feature type="domain" description="Tankyrase 1-binding protein C-terminal" evidence="2">
    <location>
        <begin position="691"/>
        <end position="862"/>
    </location>
</feature>
<feature type="compositionally biased region" description="Basic and acidic residues" evidence="1">
    <location>
        <begin position="451"/>
        <end position="468"/>
    </location>
</feature>
<proteinExistence type="predicted"/>
<accession>F7AVU4</accession>
<dbReference type="Pfam" id="PF15327">
    <property type="entry name" value="Tankyrase_bdg_C"/>
    <property type="match status" value="1"/>
</dbReference>
<organism evidence="3 4">
    <name type="scientific">Monodelphis domestica</name>
    <name type="common">Gray short-tailed opossum</name>
    <dbReference type="NCBI Taxonomy" id="13616"/>
    <lineage>
        <taxon>Eukaryota</taxon>
        <taxon>Metazoa</taxon>
        <taxon>Chordata</taxon>
        <taxon>Craniata</taxon>
        <taxon>Vertebrata</taxon>
        <taxon>Euteleostomi</taxon>
        <taxon>Mammalia</taxon>
        <taxon>Metatheria</taxon>
        <taxon>Didelphimorphia</taxon>
        <taxon>Didelphidae</taxon>
        <taxon>Monodelphis</taxon>
    </lineage>
</organism>
<name>F7AVU4_MONDO</name>
<feature type="compositionally biased region" description="Basic and acidic residues" evidence="1">
    <location>
        <begin position="363"/>
        <end position="381"/>
    </location>
</feature>
<dbReference type="Ensembl" id="ENSMODT00000013242.4">
    <property type="protein sequence ID" value="ENSMODP00000013005.4"/>
    <property type="gene ID" value="ENSMODG00000010377.4"/>
</dbReference>
<reference evidence="3" key="3">
    <citation type="submission" date="2025-09" db="UniProtKB">
        <authorList>
            <consortium name="Ensembl"/>
        </authorList>
    </citation>
    <scope>IDENTIFICATION</scope>
</reference>
<feature type="compositionally biased region" description="Basic and acidic residues" evidence="1">
    <location>
        <begin position="293"/>
        <end position="305"/>
    </location>
</feature>
<dbReference type="Bgee" id="ENSMODG00000010377">
    <property type="expression patterns" value="Expressed in liver and 17 other cell types or tissues"/>
</dbReference>
<dbReference type="PANTHER" id="PTHR22042:SF3">
    <property type="entry name" value="RIKEN CDNA 2900026A02 GENE"/>
    <property type="match status" value="1"/>
</dbReference>
<evidence type="ECO:0000256" key="1">
    <source>
        <dbReference type="SAM" id="MobiDB-lite"/>
    </source>
</evidence>
<feature type="compositionally biased region" description="Basic and acidic residues" evidence="1">
    <location>
        <begin position="754"/>
        <end position="777"/>
    </location>
</feature>
<feature type="compositionally biased region" description="Polar residues" evidence="1">
    <location>
        <begin position="619"/>
        <end position="632"/>
    </location>
</feature>
<dbReference type="PANTHER" id="PTHR22042">
    <property type="entry name" value="TANKYRASE 1 BINDING PROTEIN"/>
    <property type="match status" value="1"/>
</dbReference>
<reference evidence="3 4" key="1">
    <citation type="journal article" date="2007" name="Nature">
        <title>Genome of the marsupial Monodelphis domestica reveals innovation in non-coding sequences.</title>
        <authorList>
            <person name="Mikkelsen T.S."/>
            <person name="Wakefield M.J."/>
            <person name="Aken B."/>
            <person name="Amemiya C.T."/>
            <person name="Chang J.L."/>
            <person name="Duke S."/>
            <person name="Garber M."/>
            <person name="Gentles A.J."/>
            <person name="Goodstadt L."/>
            <person name="Heger A."/>
            <person name="Jurka J."/>
            <person name="Kamal M."/>
            <person name="Mauceli E."/>
            <person name="Searle S.M."/>
            <person name="Sharpe T."/>
            <person name="Baker M.L."/>
            <person name="Batzer M.A."/>
            <person name="Benos P.V."/>
            <person name="Belov K."/>
            <person name="Clamp M."/>
            <person name="Cook A."/>
            <person name="Cuff J."/>
            <person name="Das R."/>
            <person name="Davidow L."/>
            <person name="Deakin J.E."/>
            <person name="Fazzari M.J."/>
            <person name="Glass J.L."/>
            <person name="Grabherr M."/>
            <person name="Greally J.M."/>
            <person name="Gu W."/>
            <person name="Hore T.A."/>
            <person name="Huttley G.A."/>
            <person name="Kleber M."/>
            <person name="Jirtle R.L."/>
            <person name="Koina E."/>
            <person name="Lee J.T."/>
            <person name="Mahony S."/>
            <person name="Marra M.A."/>
            <person name="Miller R.D."/>
            <person name="Nicholls R.D."/>
            <person name="Oda M."/>
            <person name="Papenfuss A.T."/>
            <person name="Parra Z.E."/>
            <person name="Pollock D.D."/>
            <person name="Ray D.A."/>
            <person name="Schein J.E."/>
            <person name="Speed T.P."/>
            <person name="Thompson K."/>
            <person name="VandeBerg J.L."/>
            <person name="Wade C.M."/>
            <person name="Walker J.A."/>
            <person name="Waters P.D."/>
            <person name="Webber C."/>
            <person name="Weidman J.R."/>
            <person name="Xie X."/>
            <person name="Zody M.C."/>
            <person name="Baldwin J."/>
            <person name="Abdouelleil A."/>
            <person name="Abdulkadir J."/>
            <person name="Abebe A."/>
            <person name="Abera B."/>
            <person name="Abreu J."/>
            <person name="Acer S.C."/>
            <person name="Aftuck L."/>
            <person name="Alexander A."/>
            <person name="An P."/>
            <person name="Anderson E."/>
            <person name="Anderson S."/>
            <person name="Arachi H."/>
            <person name="Azer M."/>
            <person name="Bachantsang P."/>
            <person name="Barry A."/>
            <person name="Bayul T."/>
            <person name="Berlin A."/>
            <person name="Bessette D."/>
            <person name="Bloom T."/>
            <person name="Bloom T."/>
            <person name="Boguslavskiy L."/>
            <person name="Bonnet C."/>
            <person name="Boukhgalter B."/>
            <person name="Bourzgui I."/>
            <person name="Brown A."/>
            <person name="Cahill P."/>
            <person name="Channer S."/>
            <person name="Cheshatsang Y."/>
            <person name="Chuda L."/>
            <person name="Citroen M."/>
            <person name="Collymore A."/>
            <person name="Cooke P."/>
            <person name="Costello M."/>
            <person name="D'Aco K."/>
            <person name="Daza R."/>
            <person name="De Haan G."/>
            <person name="DeGray S."/>
            <person name="DeMaso C."/>
            <person name="Dhargay N."/>
            <person name="Dooley K."/>
            <person name="Dooley E."/>
            <person name="Doricent M."/>
            <person name="Dorje P."/>
            <person name="Dorjee K."/>
            <person name="Dupes A."/>
            <person name="Elong R."/>
            <person name="Falk J."/>
            <person name="Farina A."/>
            <person name="Faro S."/>
            <person name="Ferguson D."/>
            <person name="Fisher S."/>
            <person name="Foley C.D."/>
            <person name="Franke A."/>
            <person name="Friedrich D."/>
            <person name="Gadbois L."/>
            <person name="Gearin G."/>
            <person name="Gearin C.R."/>
            <person name="Giannoukos G."/>
            <person name="Goode T."/>
            <person name="Graham J."/>
            <person name="Grandbois E."/>
            <person name="Grewal S."/>
            <person name="Gyaltsen K."/>
            <person name="Hafez N."/>
            <person name="Hagos B."/>
            <person name="Hall J."/>
            <person name="Henson C."/>
            <person name="Hollinger A."/>
            <person name="Honan T."/>
            <person name="Huard M.D."/>
            <person name="Hughes L."/>
            <person name="Hurhula B."/>
            <person name="Husby M.E."/>
            <person name="Kamat A."/>
            <person name="Kanga B."/>
            <person name="Kashin S."/>
            <person name="Khazanovich D."/>
            <person name="Kisner P."/>
            <person name="Lance K."/>
            <person name="Lara M."/>
            <person name="Lee W."/>
            <person name="Lennon N."/>
            <person name="Letendre F."/>
            <person name="LeVine R."/>
            <person name="Lipovsky A."/>
            <person name="Liu X."/>
            <person name="Liu J."/>
            <person name="Liu S."/>
            <person name="Lokyitsang T."/>
            <person name="Lokyitsang Y."/>
            <person name="Lubonja R."/>
            <person name="Lui A."/>
            <person name="MacDonald P."/>
            <person name="Magnisalis V."/>
            <person name="Maru K."/>
            <person name="Matthews C."/>
            <person name="McCusker W."/>
            <person name="McDonough S."/>
            <person name="Mehta T."/>
            <person name="Meldrim J."/>
            <person name="Meneus L."/>
            <person name="Mihai O."/>
            <person name="Mihalev A."/>
            <person name="Mihova T."/>
            <person name="Mittelman R."/>
            <person name="Mlenga V."/>
            <person name="Montmayeur A."/>
            <person name="Mulrain L."/>
            <person name="Navidi A."/>
            <person name="Naylor J."/>
            <person name="Negash T."/>
            <person name="Nguyen T."/>
            <person name="Nguyen N."/>
            <person name="Nicol R."/>
            <person name="Norbu C."/>
            <person name="Norbu N."/>
            <person name="Novod N."/>
            <person name="O'Neill B."/>
            <person name="Osman S."/>
            <person name="Markiewicz E."/>
            <person name="Oyono O.L."/>
            <person name="Patti C."/>
            <person name="Phunkhang P."/>
            <person name="Pierre F."/>
            <person name="Priest M."/>
            <person name="Raghuraman S."/>
            <person name="Rege F."/>
            <person name="Reyes R."/>
            <person name="Rise C."/>
            <person name="Rogov P."/>
            <person name="Ross K."/>
            <person name="Ryan E."/>
            <person name="Settipalli S."/>
            <person name="Shea T."/>
            <person name="Sherpa N."/>
            <person name="Shi L."/>
            <person name="Shih D."/>
            <person name="Sparrow T."/>
            <person name="Spaulding J."/>
            <person name="Stalker J."/>
            <person name="Stange-Thomann N."/>
            <person name="Stavropoulos S."/>
            <person name="Stone C."/>
            <person name="Strader C."/>
            <person name="Tesfaye S."/>
            <person name="Thomson T."/>
            <person name="Thoulutsang Y."/>
            <person name="Thoulutsang D."/>
            <person name="Topham K."/>
            <person name="Topping I."/>
            <person name="Tsamla T."/>
            <person name="Vassiliev H."/>
            <person name="Vo A."/>
            <person name="Wangchuk T."/>
            <person name="Wangdi T."/>
            <person name="Weiand M."/>
            <person name="Wilkinson J."/>
            <person name="Wilson A."/>
            <person name="Yadav S."/>
            <person name="Young G."/>
            <person name="Yu Q."/>
            <person name="Zembek L."/>
            <person name="Zhong D."/>
            <person name="Zimmer A."/>
            <person name="Zwirko Z."/>
            <person name="Jaffe D.B."/>
            <person name="Alvarez P."/>
            <person name="Brockman W."/>
            <person name="Butler J."/>
            <person name="Chin C."/>
            <person name="Gnerre S."/>
            <person name="MacCallum I."/>
            <person name="Graves J.A."/>
            <person name="Ponting C.P."/>
            <person name="Breen M."/>
            <person name="Samollow P.B."/>
            <person name="Lander E.S."/>
            <person name="Lindblad-Toh K."/>
        </authorList>
    </citation>
    <scope>NUCLEOTIDE SEQUENCE [LARGE SCALE GENOMIC DNA]</scope>
</reference>
<dbReference type="InterPro" id="IPR040006">
    <property type="entry name" value="TNKS1BP1-like"/>
</dbReference>
<dbReference type="AlphaFoldDB" id="F7AVU4"/>
<feature type="compositionally biased region" description="Basic and acidic residues" evidence="1">
    <location>
        <begin position="388"/>
        <end position="416"/>
    </location>
</feature>
<evidence type="ECO:0000259" key="2">
    <source>
        <dbReference type="SMART" id="SM01319"/>
    </source>
</evidence>
<evidence type="ECO:0000313" key="4">
    <source>
        <dbReference type="Proteomes" id="UP000002280"/>
    </source>
</evidence>
<feature type="compositionally biased region" description="Basic and acidic residues" evidence="1">
    <location>
        <begin position="527"/>
        <end position="537"/>
    </location>
</feature>
<dbReference type="SMART" id="SM01319">
    <property type="entry name" value="Tankyrase_bdg_C"/>
    <property type="match status" value="1"/>
</dbReference>
<dbReference type="HOGENOM" id="CLU_002443_0_0_1"/>
<feature type="compositionally biased region" description="Polar residues" evidence="1">
    <location>
        <begin position="591"/>
        <end position="611"/>
    </location>
</feature>
<dbReference type="eggNOG" id="ENOG502QWAQ">
    <property type="taxonomic scope" value="Eukaryota"/>
</dbReference>
<feature type="region of interest" description="Disordered" evidence="1">
    <location>
        <begin position="115"/>
        <end position="255"/>
    </location>
</feature>